<evidence type="ECO:0000256" key="1">
    <source>
        <dbReference type="SAM" id="Phobius"/>
    </source>
</evidence>
<keyword evidence="1" id="KW-0812">Transmembrane</keyword>
<keyword evidence="1" id="KW-0472">Membrane</keyword>
<keyword evidence="1" id="KW-1133">Transmembrane helix</keyword>
<feature type="transmembrane region" description="Helical" evidence="1">
    <location>
        <begin position="100"/>
        <end position="126"/>
    </location>
</feature>
<dbReference type="PANTHER" id="PTHR37305:SF1">
    <property type="entry name" value="MEMBRANE PROTEIN"/>
    <property type="match status" value="1"/>
</dbReference>
<name>A0ABS4PQR0_9PSEU</name>
<gene>
    <name evidence="2" type="ORF">JOM49_003281</name>
</gene>
<keyword evidence="3" id="KW-1185">Reference proteome</keyword>
<sequence length="250" mass="26141">MILLSEWTKLRTIRSTVWALVLTFVLSVGISVLLAGYLNGSFDSFDAGYRDSFDPIEFALGTIAYGQIVLVAFGVLAVSSEYGSGTIRSSLAAVPRRGQFFAAKIAVGTAAALVVSMITVFVMFFAAQAFLGSLGGSLGDPGALRAVFGTGLYLTLVAVFSMGAATILRSSGLSLGILIPFFFVVSNLVSRIPGIEAAGHYLPDQAGKQIMVVTGHTDSPLGPWQGLLVLAAWAAAAVLAGYVVLRHRDA</sequence>
<dbReference type="PANTHER" id="PTHR37305">
    <property type="entry name" value="INTEGRAL MEMBRANE PROTEIN-RELATED"/>
    <property type="match status" value="1"/>
</dbReference>
<feature type="transmembrane region" description="Helical" evidence="1">
    <location>
        <begin position="58"/>
        <end position="79"/>
    </location>
</feature>
<dbReference type="RefSeq" id="WP_209665134.1">
    <property type="nucleotide sequence ID" value="NZ_JAGGMS010000001.1"/>
</dbReference>
<protein>
    <submittedName>
        <fullName evidence="2">ABC-2 type transport system permease protein</fullName>
    </submittedName>
</protein>
<accession>A0ABS4PQR0</accession>
<feature type="transmembrane region" description="Helical" evidence="1">
    <location>
        <begin position="146"/>
        <end position="168"/>
    </location>
</feature>
<dbReference type="EMBL" id="JAGGMS010000001">
    <property type="protein sequence ID" value="MBP2181755.1"/>
    <property type="molecule type" value="Genomic_DNA"/>
</dbReference>
<evidence type="ECO:0000313" key="3">
    <source>
        <dbReference type="Proteomes" id="UP000741013"/>
    </source>
</evidence>
<feature type="transmembrane region" description="Helical" evidence="1">
    <location>
        <begin position="224"/>
        <end position="245"/>
    </location>
</feature>
<feature type="transmembrane region" description="Helical" evidence="1">
    <location>
        <begin position="175"/>
        <end position="193"/>
    </location>
</feature>
<comment type="caution">
    <text evidence="2">The sequence shown here is derived from an EMBL/GenBank/DDBJ whole genome shotgun (WGS) entry which is preliminary data.</text>
</comment>
<feature type="transmembrane region" description="Helical" evidence="1">
    <location>
        <begin position="17"/>
        <end position="38"/>
    </location>
</feature>
<evidence type="ECO:0000313" key="2">
    <source>
        <dbReference type="EMBL" id="MBP2181755.1"/>
    </source>
</evidence>
<dbReference type="Proteomes" id="UP000741013">
    <property type="component" value="Unassembled WGS sequence"/>
</dbReference>
<dbReference type="Pfam" id="PF12730">
    <property type="entry name" value="ABC2_membrane_4"/>
    <property type="match status" value="1"/>
</dbReference>
<organism evidence="2 3">
    <name type="scientific">Amycolatopsis magusensis</name>
    <dbReference type="NCBI Taxonomy" id="882444"/>
    <lineage>
        <taxon>Bacteria</taxon>
        <taxon>Bacillati</taxon>
        <taxon>Actinomycetota</taxon>
        <taxon>Actinomycetes</taxon>
        <taxon>Pseudonocardiales</taxon>
        <taxon>Pseudonocardiaceae</taxon>
        <taxon>Amycolatopsis</taxon>
    </lineage>
</organism>
<reference evidence="2 3" key="1">
    <citation type="submission" date="2021-03" db="EMBL/GenBank/DDBJ databases">
        <title>Sequencing the genomes of 1000 actinobacteria strains.</title>
        <authorList>
            <person name="Klenk H.-P."/>
        </authorList>
    </citation>
    <scope>NUCLEOTIDE SEQUENCE [LARGE SCALE GENOMIC DNA]</scope>
    <source>
        <strain evidence="2 3">DSM 45510</strain>
    </source>
</reference>
<proteinExistence type="predicted"/>